<protein>
    <submittedName>
        <fullName evidence="1">Uncharacterized protein</fullName>
    </submittedName>
</protein>
<dbReference type="RefSeq" id="WP_283488732.1">
    <property type="nucleotide sequence ID" value="NZ_CP125947.1"/>
</dbReference>
<name>A0ABY8SZM1_9BURK</name>
<keyword evidence="2" id="KW-1185">Reference proteome</keyword>
<accession>A0ABY8SZM1</accession>
<sequence>MKLLEKRKTRRKKPSNEKYLYILRIYSISYSKFYRKFRRIISWNNFSKKILEENLINTYFEYDIVGKLNSNNLFPTEKAIQSKINDVEDCIFSPKDLSRSINWILSNIDDNEISEGIIDWQNEPNYEITSFIYKDRNDDLKILIDSLIIHLENTKKDGEIIIHSTEELKNSISLNSIVKDSDPKILNSKIYREINLKCNIFKCIQEINFLDYFRASIDKEDLKACIFSELMKRHPEKCCLLRMDQIYFHSGFLDSARRNQALDGNFSQTTFEKIIFILEQFMQSKYLTPYRESASSNKQKTFNESNAYREHITSSGVGLRLMYWIKSKNIIEFSRVGPKHELIINDPEFL</sequence>
<proteinExistence type="predicted"/>
<evidence type="ECO:0000313" key="2">
    <source>
        <dbReference type="Proteomes" id="UP001240697"/>
    </source>
</evidence>
<reference evidence="1 2" key="1">
    <citation type="submission" date="2023-05" db="EMBL/GenBank/DDBJ databases">
        <authorList>
            <person name="Yin Y."/>
            <person name="Lu Z."/>
        </authorList>
    </citation>
    <scope>NUCLEOTIDE SEQUENCE [LARGE SCALE GENOMIC DNA]</scope>
    <source>
        <strain evidence="1 2">ZM22</strain>
    </source>
</reference>
<dbReference type="EMBL" id="CP125947">
    <property type="protein sequence ID" value="WHS67706.1"/>
    <property type="molecule type" value="Genomic_DNA"/>
</dbReference>
<evidence type="ECO:0000313" key="1">
    <source>
        <dbReference type="EMBL" id="WHS67706.1"/>
    </source>
</evidence>
<gene>
    <name evidence="1" type="ORF">QMY55_11565</name>
</gene>
<organism evidence="1 2">
    <name type="scientific">Comamonas resistens</name>
    <dbReference type="NCBI Taxonomy" id="3046670"/>
    <lineage>
        <taxon>Bacteria</taxon>
        <taxon>Pseudomonadati</taxon>
        <taxon>Pseudomonadota</taxon>
        <taxon>Betaproteobacteria</taxon>
        <taxon>Burkholderiales</taxon>
        <taxon>Comamonadaceae</taxon>
        <taxon>Comamonas</taxon>
    </lineage>
</organism>
<dbReference type="Proteomes" id="UP001240697">
    <property type="component" value="Chromosome"/>
</dbReference>